<evidence type="ECO:0000313" key="2">
    <source>
        <dbReference type="Proteomes" id="UP000681720"/>
    </source>
</evidence>
<sequence>YVVCGINEQGSIVTNCPVCMVYQNQYDSNRIVRRCCWYNCGVDNSIKVYEGRRAYFCESHLCNRQGSENVLVGSSVLSTPSTTMTTRVTNATALTTTHQVVTETLMATSKDYTTFTMKTTEPYVIEEMTTTELPTTETLTSHLEEIITSELPAIQTTFSEVLTTSEMETTHENGRLFSLPATI</sequence>
<evidence type="ECO:0000313" key="1">
    <source>
        <dbReference type="EMBL" id="CAF4186289.1"/>
    </source>
</evidence>
<dbReference type="AlphaFoldDB" id="A0A8S2RSV4"/>
<protein>
    <submittedName>
        <fullName evidence="1">Uncharacterized protein</fullName>
    </submittedName>
</protein>
<comment type="caution">
    <text evidence="1">The sequence shown here is derived from an EMBL/GenBank/DDBJ whole genome shotgun (WGS) entry which is preliminary data.</text>
</comment>
<proteinExistence type="predicted"/>
<reference evidence="1" key="1">
    <citation type="submission" date="2021-02" db="EMBL/GenBank/DDBJ databases">
        <authorList>
            <person name="Nowell W R."/>
        </authorList>
    </citation>
    <scope>NUCLEOTIDE SEQUENCE</scope>
</reference>
<feature type="non-terminal residue" evidence="1">
    <location>
        <position position="1"/>
    </location>
</feature>
<dbReference type="Proteomes" id="UP000681720">
    <property type="component" value="Unassembled WGS sequence"/>
</dbReference>
<name>A0A8S2RSV4_9BILA</name>
<accession>A0A8S2RSV4</accession>
<dbReference type="EMBL" id="CAJOBJ010016259">
    <property type="protein sequence ID" value="CAF4186289.1"/>
    <property type="molecule type" value="Genomic_DNA"/>
</dbReference>
<gene>
    <name evidence="1" type="ORF">GIL414_LOCUS21008</name>
</gene>
<organism evidence="1 2">
    <name type="scientific">Rotaria magnacalcarata</name>
    <dbReference type="NCBI Taxonomy" id="392030"/>
    <lineage>
        <taxon>Eukaryota</taxon>
        <taxon>Metazoa</taxon>
        <taxon>Spiralia</taxon>
        <taxon>Gnathifera</taxon>
        <taxon>Rotifera</taxon>
        <taxon>Eurotatoria</taxon>
        <taxon>Bdelloidea</taxon>
        <taxon>Philodinida</taxon>
        <taxon>Philodinidae</taxon>
        <taxon>Rotaria</taxon>
    </lineage>
</organism>